<dbReference type="HAMAP" id="MF_00295">
    <property type="entry name" value="MetA_acyltransf"/>
    <property type="match status" value="1"/>
</dbReference>
<dbReference type="PANTHER" id="PTHR20919:SF0">
    <property type="entry name" value="HOMOSERINE O-SUCCINYLTRANSFERASE"/>
    <property type="match status" value="1"/>
</dbReference>
<comment type="function">
    <text evidence="6">Transfers a succinyl group from succinyl-CoA to L-homoserine, forming succinyl-L-homoserine.</text>
</comment>
<dbReference type="FunFam" id="3.40.50.880:FF:000004">
    <property type="entry name" value="Homoserine O-succinyltransferase"/>
    <property type="match status" value="1"/>
</dbReference>
<dbReference type="SUPFAM" id="SSF52317">
    <property type="entry name" value="Class I glutamine amidotransferase-like"/>
    <property type="match status" value="1"/>
</dbReference>
<dbReference type="NCBIfam" id="TIGR01001">
    <property type="entry name" value="metA"/>
    <property type="match status" value="1"/>
</dbReference>
<feature type="active site" evidence="6">
    <location>
        <position position="237"/>
    </location>
</feature>
<evidence type="ECO:0000256" key="4">
    <source>
        <dbReference type="ARBA" id="ARBA00022679"/>
    </source>
</evidence>
<evidence type="ECO:0000256" key="2">
    <source>
        <dbReference type="ARBA" id="ARBA00022490"/>
    </source>
</evidence>
<dbReference type="PANTHER" id="PTHR20919">
    <property type="entry name" value="HOMOSERINE O-SUCCINYLTRANSFERASE"/>
    <property type="match status" value="1"/>
</dbReference>
<feature type="binding site" evidence="6">
    <location>
        <position position="163"/>
    </location>
    <ligand>
        <name>substrate</name>
    </ligand>
</feature>
<feature type="active site" description="Acyl-thioester intermediate" evidence="6 7">
    <location>
        <position position="142"/>
    </location>
</feature>
<keyword evidence="5 6" id="KW-0012">Acyltransferase</keyword>
<dbReference type="CDD" id="cd03131">
    <property type="entry name" value="GATase1_HTS"/>
    <property type="match status" value="1"/>
</dbReference>
<feature type="site" description="Important for substrate specificity" evidence="6">
    <location>
        <position position="192"/>
    </location>
</feature>
<evidence type="ECO:0000256" key="5">
    <source>
        <dbReference type="ARBA" id="ARBA00023315"/>
    </source>
</evidence>
<accession>A0A7R6SWA8</accession>
<feature type="binding site" evidence="6">
    <location>
        <position position="249"/>
    </location>
    <ligand>
        <name>substrate</name>
    </ligand>
</feature>
<dbReference type="GO" id="GO:0019281">
    <property type="term" value="P:L-methionine biosynthetic process from homoserine via O-succinyl-L-homoserine and cystathionine"/>
    <property type="evidence" value="ECO:0007669"/>
    <property type="project" value="InterPro"/>
</dbReference>
<name>A0A7R6SWA8_9GAMM</name>
<keyword evidence="2 6" id="KW-0963">Cytoplasm</keyword>
<dbReference type="EC" id="2.3.1.46" evidence="6"/>
<dbReference type="GO" id="GO:0004414">
    <property type="term" value="F:homoserine O-acetyltransferase activity"/>
    <property type="evidence" value="ECO:0007669"/>
    <property type="project" value="UniProtKB-UniRule"/>
</dbReference>
<feature type="site" description="Important for acyl-CoA specificity" evidence="6">
    <location>
        <position position="111"/>
    </location>
</feature>
<feature type="active site" description="Proton acceptor" evidence="6">
    <location>
        <position position="235"/>
    </location>
</feature>
<evidence type="ECO:0000256" key="1">
    <source>
        <dbReference type="ARBA" id="ARBA00004496"/>
    </source>
</evidence>
<dbReference type="Pfam" id="PF04204">
    <property type="entry name" value="HTS"/>
    <property type="match status" value="1"/>
</dbReference>
<proteinExistence type="inferred from homology"/>
<dbReference type="InterPro" id="IPR005697">
    <property type="entry name" value="HST_MetA"/>
</dbReference>
<dbReference type="Proteomes" id="UP000595332">
    <property type="component" value="Chromosome"/>
</dbReference>
<evidence type="ECO:0000256" key="7">
    <source>
        <dbReference type="PIRSR" id="PIRSR000450-1"/>
    </source>
</evidence>
<keyword evidence="9" id="KW-1185">Reference proteome</keyword>
<evidence type="ECO:0000256" key="6">
    <source>
        <dbReference type="HAMAP-Rule" id="MF_00295"/>
    </source>
</evidence>
<comment type="similarity">
    <text evidence="6">Belongs to the MetA family.</text>
</comment>
<protein>
    <recommendedName>
        <fullName evidence="6">Homoserine O-succinyltransferase</fullName>
        <shortName evidence="6">HST</shortName>
        <ecNumber evidence="6">2.3.1.46</ecNumber>
    </recommendedName>
    <alternativeName>
        <fullName evidence="6">Homoserine transsuccinylase</fullName>
        <shortName evidence="6">HTS</shortName>
    </alternativeName>
</protein>
<evidence type="ECO:0000313" key="8">
    <source>
        <dbReference type="EMBL" id="BBB29522.1"/>
    </source>
</evidence>
<keyword evidence="6" id="KW-0486">Methionine biosynthesis</keyword>
<keyword evidence="4 6" id="KW-0808">Transferase</keyword>
<comment type="catalytic activity">
    <reaction evidence="6">
        <text>L-homoserine + succinyl-CoA = O-succinyl-L-homoserine + CoA</text>
        <dbReference type="Rhea" id="RHEA:22008"/>
        <dbReference type="ChEBI" id="CHEBI:57287"/>
        <dbReference type="ChEBI" id="CHEBI:57292"/>
        <dbReference type="ChEBI" id="CHEBI:57476"/>
        <dbReference type="ChEBI" id="CHEBI:57661"/>
        <dbReference type="EC" id="2.3.1.46"/>
    </reaction>
</comment>
<sequence length="306" mass="35120">MPIKIPDLLPAVDVLGAENIFVMTETRATHQHVRPLKVMILNLMPKKIETENQLIRLLSNTPLQVDVELLRIDNHESKNTPRQHLDSFYRDFEDVQDKNYDGLIITGAPLGLVSFEDIHYWEQIQEVIKWSQQHVTSTLFLCWAAQAALKVLYDLPKQTRSEKLSGVYQHNILSAHEPLTRGFDDQFVAPHSRNADFPVNFIANHTDLNLLASSDKAGAYLMASSCRRQVYVTGHPEYEAETLAQEYWRDIDAGVNTIIPVNYFPGNDPDNKPANTWRSHGNLLFSNWLNYYVYQLTPYDLSVNPE</sequence>
<comment type="caution">
    <text evidence="6">Lacks conserved residue(s) required for the propagation of feature annotation.</text>
</comment>
<reference evidence="8 9" key="1">
    <citation type="journal article" date="2008" name="Int. J. Syst. Evol. Microbiol.">
        <title>Neptunomonas japonica sp. nov., an Osedax japonicus symbiont-like bacterium isolated from sediment adjacent to sperm whale carcasses off Kagoshima, Japan.</title>
        <authorList>
            <person name="Miyazaki M."/>
            <person name="Nogi Y."/>
            <person name="Fujiwara Y."/>
            <person name="Kawato M."/>
            <person name="Kubokawa K."/>
            <person name="Horikoshi K."/>
        </authorList>
    </citation>
    <scope>NUCLEOTIDE SEQUENCE [LARGE SCALE GENOMIC DNA]</scope>
    <source>
        <strain evidence="8 9">JAMM 1380</strain>
    </source>
</reference>
<dbReference type="RefSeq" id="WP_201350135.1">
    <property type="nucleotide sequence ID" value="NZ_AP014546.1"/>
</dbReference>
<evidence type="ECO:0000313" key="9">
    <source>
        <dbReference type="Proteomes" id="UP000595332"/>
    </source>
</evidence>
<dbReference type="KEGG" id="njp:NEJAP_1570"/>
<evidence type="ECO:0000256" key="3">
    <source>
        <dbReference type="ARBA" id="ARBA00022605"/>
    </source>
</evidence>
<comment type="subcellular location">
    <subcellularLocation>
        <location evidence="1 6">Cytoplasm</location>
    </subcellularLocation>
</comment>
<dbReference type="InterPro" id="IPR029062">
    <property type="entry name" value="Class_I_gatase-like"/>
</dbReference>
<dbReference type="EMBL" id="AP014546">
    <property type="protein sequence ID" value="BBB29522.1"/>
    <property type="molecule type" value="Genomic_DNA"/>
</dbReference>
<gene>
    <name evidence="8" type="primary">metA</name>
    <name evidence="6" type="synonym">metAS</name>
    <name evidence="8" type="ORF">NEJAP_1570</name>
</gene>
<dbReference type="Gene3D" id="3.40.50.880">
    <property type="match status" value="1"/>
</dbReference>
<organism evidence="8 9">
    <name type="scientific">Neptunomonas japonica JAMM 1380</name>
    <dbReference type="NCBI Taxonomy" id="1441457"/>
    <lineage>
        <taxon>Bacteria</taxon>
        <taxon>Pseudomonadati</taxon>
        <taxon>Pseudomonadota</taxon>
        <taxon>Gammaproteobacteria</taxon>
        <taxon>Oceanospirillales</taxon>
        <taxon>Oceanospirillaceae</taxon>
        <taxon>Neptunomonas</taxon>
    </lineage>
</organism>
<keyword evidence="3 6" id="KW-0028">Amino-acid biosynthesis</keyword>
<comment type="pathway">
    <text evidence="6">Amino-acid biosynthesis; L-methionine biosynthesis via de novo pathway; O-succinyl-L-homoserine from L-homoserine: step 1/1.</text>
</comment>
<dbReference type="InterPro" id="IPR033752">
    <property type="entry name" value="MetA_family"/>
</dbReference>
<dbReference type="AlphaFoldDB" id="A0A7R6SWA8"/>
<dbReference type="GO" id="GO:0005737">
    <property type="term" value="C:cytoplasm"/>
    <property type="evidence" value="ECO:0007669"/>
    <property type="project" value="UniProtKB-SubCell"/>
</dbReference>
<dbReference type="UniPathway" id="UPA00051">
    <property type="reaction ID" value="UER00075"/>
</dbReference>
<dbReference type="PIRSF" id="PIRSF000450">
    <property type="entry name" value="H_ser_succinyltr"/>
    <property type="match status" value="1"/>
</dbReference>
<feature type="binding site" evidence="6">
    <location>
        <position position="192"/>
    </location>
    <ligand>
        <name>substrate</name>
    </ligand>
</feature>
<dbReference type="GO" id="GO:0008899">
    <property type="term" value="F:homoserine O-succinyltransferase activity"/>
    <property type="evidence" value="ECO:0007669"/>
    <property type="project" value="UniProtKB-EC"/>
</dbReference>